<organism evidence="3 4">
    <name type="scientific">Thalassobaculum litoreum DSM 18839</name>
    <dbReference type="NCBI Taxonomy" id="1123362"/>
    <lineage>
        <taxon>Bacteria</taxon>
        <taxon>Pseudomonadati</taxon>
        <taxon>Pseudomonadota</taxon>
        <taxon>Alphaproteobacteria</taxon>
        <taxon>Rhodospirillales</taxon>
        <taxon>Thalassobaculaceae</taxon>
        <taxon>Thalassobaculum</taxon>
    </lineage>
</organism>
<keyword evidence="4" id="KW-1185">Reference proteome</keyword>
<keyword evidence="1" id="KW-0560">Oxidoreductase</keyword>
<dbReference type="Gene3D" id="3.50.50.60">
    <property type="entry name" value="FAD/NAD(P)-binding domain"/>
    <property type="match status" value="1"/>
</dbReference>
<gene>
    <name evidence="3" type="ORF">SAMN05660686_04294</name>
</gene>
<feature type="domain" description="FAD dependent oxidoreductase" evidence="2">
    <location>
        <begin position="37"/>
        <end position="390"/>
    </location>
</feature>
<dbReference type="PANTHER" id="PTHR13847:SF281">
    <property type="entry name" value="FAD DEPENDENT OXIDOREDUCTASE DOMAIN-CONTAINING PROTEIN"/>
    <property type="match status" value="1"/>
</dbReference>
<dbReference type="GO" id="GO:0005737">
    <property type="term" value="C:cytoplasm"/>
    <property type="evidence" value="ECO:0007669"/>
    <property type="project" value="TreeGrafter"/>
</dbReference>
<dbReference type="GO" id="GO:0016491">
    <property type="term" value="F:oxidoreductase activity"/>
    <property type="evidence" value="ECO:0007669"/>
    <property type="project" value="UniProtKB-KW"/>
</dbReference>
<dbReference type="Pfam" id="PF01266">
    <property type="entry name" value="DAO"/>
    <property type="match status" value="1"/>
</dbReference>
<evidence type="ECO:0000313" key="4">
    <source>
        <dbReference type="Proteomes" id="UP000198615"/>
    </source>
</evidence>
<evidence type="ECO:0000256" key="1">
    <source>
        <dbReference type="ARBA" id="ARBA00023002"/>
    </source>
</evidence>
<accession>A0A8G2BMM8</accession>
<dbReference type="Gene3D" id="3.30.9.10">
    <property type="entry name" value="D-Amino Acid Oxidase, subunit A, domain 2"/>
    <property type="match status" value="1"/>
</dbReference>
<proteinExistence type="predicted"/>
<name>A0A8G2BMM8_9PROT</name>
<comment type="caution">
    <text evidence="3">The sequence shown here is derived from an EMBL/GenBank/DDBJ whole genome shotgun (WGS) entry which is preliminary data.</text>
</comment>
<dbReference type="AlphaFoldDB" id="A0A8G2BMM8"/>
<reference evidence="3 4" key="1">
    <citation type="submission" date="2016-10" db="EMBL/GenBank/DDBJ databases">
        <authorList>
            <person name="Varghese N."/>
            <person name="Submissions S."/>
        </authorList>
    </citation>
    <scope>NUCLEOTIDE SEQUENCE [LARGE SCALE GENOMIC DNA]</scope>
    <source>
        <strain evidence="3 4">DSM 18839</strain>
    </source>
</reference>
<dbReference type="SUPFAM" id="SSF51905">
    <property type="entry name" value="FAD/NAD(P)-binding domain"/>
    <property type="match status" value="1"/>
</dbReference>
<evidence type="ECO:0000259" key="2">
    <source>
        <dbReference type="Pfam" id="PF01266"/>
    </source>
</evidence>
<dbReference type="RefSeq" id="WP_175474329.1">
    <property type="nucleotide sequence ID" value="NZ_FNBW01000016.1"/>
</dbReference>
<dbReference type="PANTHER" id="PTHR13847">
    <property type="entry name" value="SARCOSINE DEHYDROGENASE-RELATED"/>
    <property type="match status" value="1"/>
</dbReference>
<dbReference type="InterPro" id="IPR006076">
    <property type="entry name" value="FAD-dep_OxRdtase"/>
</dbReference>
<protein>
    <submittedName>
        <fullName evidence="3">Sarcosine oxidase</fullName>
    </submittedName>
</protein>
<sequence>MSDAASQSLPAHAPSLWAATAPPPPQTAELLESLKADVVIVGGGVTGLSAALHMAERGISAVVLEAARAGFGGSGRNSGHIIPTLAAGDPDALVAKFGPDAGERMVAFLRDSASLTFDLIRKYGIDCDAVQNGWAQPAHRASRMKLLEKRYGEWTRRQARAELLDAGEIAAKLGTDIYHGALFIESGGHVNPLALAQGLAKAAMEQGAKVFTGSPALTVTREGSAWRVTTPQGQVTADRLVVATNAYTGALIPALAKTLVRIINYQVSTHPMAADIAASVIPSDISSSDTRRDLYPFRKDRAGRLVTGATLALPLNMDSRIRPWIAERIGNAFPQIRDRRLDYVWNGRIAMTPNRLPRVHSIGPGAISPIAYNGRGMALGIAMGKELADWAQGKPDDALGLPKMEIEPMPFVSSLGRLAQAALVRYRQLDQRD</sequence>
<dbReference type="InterPro" id="IPR036188">
    <property type="entry name" value="FAD/NAD-bd_sf"/>
</dbReference>
<dbReference type="Proteomes" id="UP000198615">
    <property type="component" value="Unassembled WGS sequence"/>
</dbReference>
<evidence type="ECO:0000313" key="3">
    <source>
        <dbReference type="EMBL" id="SDG40561.1"/>
    </source>
</evidence>
<dbReference type="EMBL" id="FNBW01000016">
    <property type="protein sequence ID" value="SDG40561.1"/>
    <property type="molecule type" value="Genomic_DNA"/>
</dbReference>